<comment type="caution">
    <text evidence="1">The sequence shown here is derived from an EMBL/GenBank/DDBJ whole genome shotgun (WGS) entry which is preliminary data.</text>
</comment>
<keyword evidence="2" id="KW-1185">Reference proteome</keyword>
<sequence length="96" mass="10847">MLLRMPLMKSKSNRPEKVLSVVEQQQKINEVRKLIAPLSDDLPSFCCVASTSRFLIAGNLKSENSSLSLENPPWRELSAGLPSLPKKRFENPRLKL</sequence>
<protein>
    <submittedName>
        <fullName evidence="1">Uncharacterized protein</fullName>
    </submittedName>
</protein>
<proteinExistence type="predicted"/>
<dbReference type="Proteomes" id="UP000775213">
    <property type="component" value="Unassembled WGS sequence"/>
</dbReference>
<gene>
    <name evidence="1" type="ORF">IEQ34_004644</name>
</gene>
<dbReference type="EMBL" id="JAGFBR010000005">
    <property type="protein sequence ID" value="KAH0467406.1"/>
    <property type="molecule type" value="Genomic_DNA"/>
</dbReference>
<reference evidence="1 2" key="1">
    <citation type="journal article" date="2021" name="Hortic Res">
        <title>Chromosome-scale assembly of the Dendrobium chrysotoxum genome enhances the understanding of orchid evolution.</title>
        <authorList>
            <person name="Zhang Y."/>
            <person name="Zhang G.Q."/>
            <person name="Zhang D."/>
            <person name="Liu X.D."/>
            <person name="Xu X.Y."/>
            <person name="Sun W.H."/>
            <person name="Yu X."/>
            <person name="Zhu X."/>
            <person name="Wang Z.W."/>
            <person name="Zhao X."/>
            <person name="Zhong W.Y."/>
            <person name="Chen H."/>
            <person name="Yin W.L."/>
            <person name="Huang T."/>
            <person name="Niu S.C."/>
            <person name="Liu Z.J."/>
        </authorList>
    </citation>
    <scope>NUCLEOTIDE SEQUENCE [LARGE SCALE GENOMIC DNA]</scope>
    <source>
        <strain evidence="1">Lindl</strain>
    </source>
</reference>
<organism evidence="1 2">
    <name type="scientific">Dendrobium chrysotoxum</name>
    <name type="common">Orchid</name>
    <dbReference type="NCBI Taxonomy" id="161865"/>
    <lineage>
        <taxon>Eukaryota</taxon>
        <taxon>Viridiplantae</taxon>
        <taxon>Streptophyta</taxon>
        <taxon>Embryophyta</taxon>
        <taxon>Tracheophyta</taxon>
        <taxon>Spermatophyta</taxon>
        <taxon>Magnoliopsida</taxon>
        <taxon>Liliopsida</taxon>
        <taxon>Asparagales</taxon>
        <taxon>Orchidaceae</taxon>
        <taxon>Epidendroideae</taxon>
        <taxon>Malaxideae</taxon>
        <taxon>Dendrobiinae</taxon>
        <taxon>Dendrobium</taxon>
    </lineage>
</organism>
<evidence type="ECO:0000313" key="1">
    <source>
        <dbReference type="EMBL" id="KAH0467406.1"/>
    </source>
</evidence>
<name>A0AAV7HFS1_DENCH</name>
<accession>A0AAV7HFS1</accession>
<evidence type="ECO:0000313" key="2">
    <source>
        <dbReference type="Proteomes" id="UP000775213"/>
    </source>
</evidence>
<dbReference type="AlphaFoldDB" id="A0AAV7HFS1"/>